<name>A0A328D6H3_9ASTE</name>
<evidence type="ECO:0000313" key="3">
    <source>
        <dbReference type="Proteomes" id="UP000249390"/>
    </source>
</evidence>
<protein>
    <submittedName>
        <fullName evidence="2">Uncharacterized protein</fullName>
    </submittedName>
</protein>
<dbReference type="AlphaFoldDB" id="A0A328D6H3"/>
<accession>A0A328D6H3</accession>
<gene>
    <name evidence="2" type="ORF">DM860_010119</name>
</gene>
<sequence>MGDGEPNGKLTCHTGRKGCGNATRRRAKKGNTALLCRNEKGMIPFRPEQASQGGKLRRIFEELQFGPEQLELVGAMDGGEAMGEQVDGAKTSIRCGGGNNPELKNPHFDAAASLDPFIFETYLAPISATTRVQLHLRSVAPPRLRSLGTRQWRRRTATVCQRS</sequence>
<reference evidence="2 3" key="1">
    <citation type="submission" date="2018-06" db="EMBL/GenBank/DDBJ databases">
        <title>The Genome of Cuscuta australis (Dodder) Provides Insight into the Evolution of Plant Parasitism.</title>
        <authorList>
            <person name="Liu H."/>
        </authorList>
    </citation>
    <scope>NUCLEOTIDE SEQUENCE [LARGE SCALE GENOMIC DNA]</scope>
    <source>
        <strain evidence="3">cv. Yunnan</strain>
        <tissue evidence="2">Vines</tissue>
    </source>
</reference>
<comment type="caution">
    <text evidence="2">The sequence shown here is derived from an EMBL/GenBank/DDBJ whole genome shotgun (WGS) entry which is preliminary data.</text>
</comment>
<proteinExistence type="predicted"/>
<evidence type="ECO:0000313" key="2">
    <source>
        <dbReference type="EMBL" id="RAL41325.1"/>
    </source>
</evidence>
<keyword evidence="3" id="KW-1185">Reference proteome</keyword>
<dbReference type="Proteomes" id="UP000249390">
    <property type="component" value="Unassembled WGS sequence"/>
</dbReference>
<dbReference type="EMBL" id="NQVE01000188">
    <property type="protein sequence ID" value="RAL41325.1"/>
    <property type="molecule type" value="Genomic_DNA"/>
</dbReference>
<evidence type="ECO:0000256" key="1">
    <source>
        <dbReference type="SAM" id="MobiDB-lite"/>
    </source>
</evidence>
<feature type="region of interest" description="Disordered" evidence="1">
    <location>
        <begin position="1"/>
        <end position="25"/>
    </location>
</feature>
<organism evidence="2 3">
    <name type="scientific">Cuscuta australis</name>
    <dbReference type="NCBI Taxonomy" id="267555"/>
    <lineage>
        <taxon>Eukaryota</taxon>
        <taxon>Viridiplantae</taxon>
        <taxon>Streptophyta</taxon>
        <taxon>Embryophyta</taxon>
        <taxon>Tracheophyta</taxon>
        <taxon>Spermatophyta</taxon>
        <taxon>Magnoliopsida</taxon>
        <taxon>eudicotyledons</taxon>
        <taxon>Gunneridae</taxon>
        <taxon>Pentapetalae</taxon>
        <taxon>asterids</taxon>
        <taxon>lamiids</taxon>
        <taxon>Solanales</taxon>
        <taxon>Convolvulaceae</taxon>
        <taxon>Cuscuteae</taxon>
        <taxon>Cuscuta</taxon>
        <taxon>Cuscuta subgen. Grammica</taxon>
        <taxon>Cuscuta sect. Cleistogrammica</taxon>
    </lineage>
</organism>